<dbReference type="InterPro" id="IPR035661">
    <property type="entry name" value="EMP46/EMP47_N"/>
</dbReference>
<sequence>MRFSRPASLAAWLAAGISVAEAQAQFLVDQLSFGYTGRINDKGQQSVPLFSIQGEPDVPEILSNKIILTQPSPGNARGAVWGDNSNKYKEWVADVDFRVNGPERGGGNLNIWLARRGVQDIGTASIYTVGRFDGLALVIDRSGGGAGMVRGFLNDGTTDYSSHHSVDSLAFGHCDYSYRNLGRPSQIKLRQTQDNFKVEVDGTLCFESSNIQIPPGYSFGLTAASAENPDSFEIFKFVVMTEDLNKQHEEPTQQQMNQQGQQQNTWSNPGGHGYEKNMPVDDNGWEQDIADATAASIISSEAQFADLHNRLQSVNHHLSTIFRKVASQDSIGEKRHEETSTSINELKQLLEKLNKIDALQSHIVSLEREIKTIKQETGNKVRDSENAIKKMLGSSHGDMLLHVAEKTQPTHGKLIFVIIGSQIVLVLAYIWYERKKTLPKKYL</sequence>
<feature type="transmembrane region" description="Helical" evidence="7">
    <location>
        <begin position="414"/>
        <end position="432"/>
    </location>
</feature>
<dbReference type="GeneID" id="19278010"/>
<dbReference type="OrthoDB" id="10265193at2759"/>
<dbReference type="RefSeq" id="XP_007839769.1">
    <property type="nucleotide sequence ID" value="XM_007841578.1"/>
</dbReference>
<feature type="coiled-coil region" evidence="6">
    <location>
        <begin position="336"/>
        <end position="376"/>
    </location>
</feature>
<organism evidence="10 11">
    <name type="scientific">Pestalotiopsis fici (strain W106-1 / CGMCC3.15140)</name>
    <dbReference type="NCBI Taxonomy" id="1229662"/>
    <lineage>
        <taxon>Eukaryota</taxon>
        <taxon>Fungi</taxon>
        <taxon>Dikarya</taxon>
        <taxon>Ascomycota</taxon>
        <taxon>Pezizomycotina</taxon>
        <taxon>Sordariomycetes</taxon>
        <taxon>Xylariomycetidae</taxon>
        <taxon>Amphisphaeriales</taxon>
        <taxon>Sporocadaceae</taxon>
        <taxon>Pestalotiopsis</taxon>
    </lineage>
</organism>
<accession>W3WQC0</accession>
<dbReference type="EMBL" id="KI912118">
    <property type="protein sequence ID" value="ETS76053.1"/>
    <property type="molecule type" value="Genomic_DNA"/>
</dbReference>
<dbReference type="InterPro" id="IPR013320">
    <property type="entry name" value="ConA-like_dom_sf"/>
</dbReference>
<keyword evidence="3 8" id="KW-0732">Signal</keyword>
<evidence type="ECO:0000256" key="2">
    <source>
        <dbReference type="ARBA" id="ARBA00022692"/>
    </source>
</evidence>
<dbReference type="GO" id="GO:0030134">
    <property type="term" value="C:COPII-coated ER to Golgi transport vesicle"/>
    <property type="evidence" value="ECO:0007669"/>
    <property type="project" value="TreeGrafter"/>
</dbReference>
<feature type="signal peptide" evidence="8">
    <location>
        <begin position="1"/>
        <end position="22"/>
    </location>
</feature>
<keyword evidence="6" id="KW-0175">Coiled coil</keyword>
<dbReference type="AlphaFoldDB" id="W3WQC0"/>
<evidence type="ECO:0000256" key="3">
    <source>
        <dbReference type="ARBA" id="ARBA00022729"/>
    </source>
</evidence>
<dbReference type="OMA" id="WSAEFQF"/>
<keyword evidence="11" id="KW-1185">Reference proteome</keyword>
<dbReference type="GO" id="GO:0000139">
    <property type="term" value="C:Golgi membrane"/>
    <property type="evidence" value="ECO:0007669"/>
    <property type="project" value="TreeGrafter"/>
</dbReference>
<dbReference type="InParanoid" id="W3WQC0"/>
<name>W3WQC0_PESFW</name>
<dbReference type="KEGG" id="pfy:PFICI_12997"/>
<gene>
    <name evidence="10" type="ORF">PFICI_12997</name>
</gene>
<dbReference type="GO" id="GO:0005789">
    <property type="term" value="C:endoplasmic reticulum membrane"/>
    <property type="evidence" value="ECO:0007669"/>
    <property type="project" value="TreeGrafter"/>
</dbReference>
<comment type="subcellular location">
    <subcellularLocation>
        <location evidence="1">Membrane</location>
        <topology evidence="1">Single-pass type I membrane protein</topology>
    </subcellularLocation>
</comment>
<feature type="domain" description="L-type lectin-like" evidence="9">
    <location>
        <begin position="25"/>
        <end position="242"/>
    </location>
</feature>
<evidence type="ECO:0000256" key="7">
    <source>
        <dbReference type="SAM" id="Phobius"/>
    </source>
</evidence>
<evidence type="ECO:0000313" key="11">
    <source>
        <dbReference type="Proteomes" id="UP000030651"/>
    </source>
</evidence>
<dbReference type="HOGENOM" id="CLU_053733_0_0_1"/>
<dbReference type="STRING" id="1229662.W3WQC0"/>
<evidence type="ECO:0000256" key="6">
    <source>
        <dbReference type="SAM" id="Coils"/>
    </source>
</evidence>
<dbReference type="PANTHER" id="PTHR12223:SF28">
    <property type="entry name" value="LECTIN, MANNOSE BINDING 1 LIKE"/>
    <property type="match status" value="1"/>
</dbReference>
<keyword evidence="2 7" id="KW-0812">Transmembrane</keyword>
<evidence type="ECO:0000256" key="1">
    <source>
        <dbReference type="ARBA" id="ARBA00004479"/>
    </source>
</evidence>
<reference evidence="11" key="1">
    <citation type="journal article" date="2015" name="BMC Genomics">
        <title>Genomic and transcriptomic analysis of the endophytic fungus Pestalotiopsis fici reveals its lifestyle and high potential for synthesis of natural products.</title>
        <authorList>
            <person name="Wang X."/>
            <person name="Zhang X."/>
            <person name="Liu L."/>
            <person name="Xiang M."/>
            <person name="Wang W."/>
            <person name="Sun X."/>
            <person name="Che Y."/>
            <person name="Guo L."/>
            <person name="Liu G."/>
            <person name="Guo L."/>
            <person name="Wang C."/>
            <person name="Yin W.B."/>
            <person name="Stadler M."/>
            <person name="Zhang X."/>
            <person name="Liu X."/>
        </authorList>
    </citation>
    <scope>NUCLEOTIDE SEQUENCE [LARGE SCALE GENOMIC DNA]</scope>
    <source>
        <strain evidence="11">W106-1 / CGMCC3.15140</strain>
    </source>
</reference>
<dbReference type="PANTHER" id="PTHR12223">
    <property type="entry name" value="VESICULAR MANNOSE-BINDING LECTIN"/>
    <property type="match status" value="1"/>
</dbReference>
<evidence type="ECO:0000259" key="9">
    <source>
        <dbReference type="PROSITE" id="PS51328"/>
    </source>
</evidence>
<feature type="chain" id="PRO_5004834065" description="L-type lectin-like domain-containing protein" evidence="8">
    <location>
        <begin position="23"/>
        <end position="443"/>
    </location>
</feature>
<keyword evidence="5 7" id="KW-0472">Membrane</keyword>
<dbReference type="eggNOG" id="KOG3839">
    <property type="taxonomic scope" value="Eukaryota"/>
</dbReference>
<dbReference type="GO" id="GO:0005793">
    <property type="term" value="C:endoplasmic reticulum-Golgi intermediate compartment"/>
    <property type="evidence" value="ECO:0007669"/>
    <property type="project" value="TreeGrafter"/>
</dbReference>
<dbReference type="Proteomes" id="UP000030651">
    <property type="component" value="Unassembled WGS sequence"/>
</dbReference>
<evidence type="ECO:0000256" key="5">
    <source>
        <dbReference type="ARBA" id="ARBA00023136"/>
    </source>
</evidence>
<dbReference type="InterPro" id="IPR051136">
    <property type="entry name" value="Intracellular_Lectin-GPT"/>
</dbReference>
<dbReference type="PROSITE" id="PS51328">
    <property type="entry name" value="L_LECTIN_LIKE"/>
    <property type="match status" value="1"/>
</dbReference>
<evidence type="ECO:0000256" key="4">
    <source>
        <dbReference type="ARBA" id="ARBA00022989"/>
    </source>
</evidence>
<proteinExistence type="predicted"/>
<dbReference type="GO" id="GO:0006888">
    <property type="term" value="P:endoplasmic reticulum to Golgi vesicle-mediated transport"/>
    <property type="evidence" value="ECO:0007669"/>
    <property type="project" value="TreeGrafter"/>
</dbReference>
<dbReference type="CDD" id="cd06903">
    <property type="entry name" value="lectin_EMP46_EMP47"/>
    <property type="match status" value="1"/>
</dbReference>
<dbReference type="InterPro" id="IPR005052">
    <property type="entry name" value="Lectin_leg"/>
</dbReference>
<dbReference type="Pfam" id="PF03388">
    <property type="entry name" value="Lectin_leg-like"/>
    <property type="match status" value="1"/>
</dbReference>
<dbReference type="SUPFAM" id="SSF49899">
    <property type="entry name" value="Concanavalin A-like lectins/glucanases"/>
    <property type="match status" value="1"/>
</dbReference>
<dbReference type="GO" id="GO:0005537">
    <property type="term" value="F:D-mannose binding"/>
    <property type="evidence" value="ECO:0007669"/>
    <property type="project" value="TreeGrafter"/>
</dbReference>
<dbReference type="Gene3D" id="2.60.120.200">
    <property type="match status" value="1"/>
</dbReference>
<keyword evidence="4 7" id="KW-1133">Transmembrane helix</keyword>
<dbReference type="FunCoup" id="W3WQC0">
    <property type="interactions" value="160"/>
</dbReference>
<evidence type="ECO:0000313" key="10">
    <source>
        <dbReference type="EMBL" id="ETS76053.1"/>
    </source>
</evidence>
<evidence type="ECO:0000256" key="8">
    <source>
        <dbReference type="SAM" id="SignalP"/>
    </source>
</evidence>
<protein>
    <recommendedName>
        <fullName evidence="9">L-type lectin-like domain-containing protein</fullName>
    </recommendedName>
</protein>